<dbReference type="Gene3D" id="1.20.58.2240">
    <property type="match status" value="1"/>
</dbReference>
<dbReference type="GO" id="GO:0005737">
    <property type="term" value="C:cytoplasm"/>
    <property type="evidence" value="ECO:0007669"/>
    <property type="project" value="TreeGrafter"/>
</dbReference>
<dbReference type="RefSeq" id="WP_129330242.1">
    <property type="nucleotide sequence ID" value="NZ_SDVB01000042.1"/>
</dbReference>
<dbReference type="Pfam" id="PF02782">
    <property type="entry name" value="FGGY_C"/>
    <property type="match status" value="1"/>
</dbReference>
<evidence type="ECO:0000256" key="3">
    <source>
        <dbReference type="ARBA" id="ARBA00022777"/>
    </source>
</evidence>
<reference evidence="6 7" key="1">
    <citation type="submission" date="2019-01" db="EMBL/GenBank/DDBJ databases">
        <authorList>
            <person name="Deng T."/>
        </authorList>
    </citation>
    <scope>NUCLEOTIDE SEQUENCE [LARGE SCALE GENOMIC DNA]</scope>
    <source>
        <strain evidence="6 7">F8825</strain>
    </source>
</reference>
<dbReference type="PANTHER" id="PTHR43435">
    <property type="entry name" value="RIBULOKINASE"/>
    <property type="match status" value="1"/>
</dbReference>
<evidence type="ECO:0000313" key="7">
    <source>
        <dbReference type="Proteomes" id="UP000291088"/>
    </source>
</evidence>
<evidence type="ECO:0000313" key="6">
    <source>
        <dbReference type="EMBL" id="RYC27312.1"/>
    </source>
</evidence>
<dbReference type="OrthoDB" id="9805576at2"/>
<dbReference type="InterPro" id="IPR006003">
    <property type="entry name" value="FGGY_RbtK-like"/>
</dbReference>
<dbReference type="GO" id="GO:0019321">
    <property type="term" value="P:pentose metabolic process"/>
    <property type="evidence" value="ECO:0007669"/>
    <property type="project" value="TreeGrafter"/>
</dbReference>
<organism evidence="6 7">
    <name type="scientific">Ciceribacter ferrooxidans</name>
    <dbReference type="NCBI Taxonomy" id="2509717"/>
    <lineage>
        <taxon>Bacteria</taxon>
        <taxon>Pseudomonadati</taxon>
        <taxon>Pseudomonadota</taxon>
        <taxon>Alphaproteobacteria</taxon>
        <taxon>Hyphomicrobiales</taxon>
        <taxon>Rhizobiaceae</taxon>
        <taxon>Ciceribacter</taxon>
    </lineage>
</organism>
<dbReference type="Pfam" id="PF00370">
    <property type="entry name" value="FGGY_N"/>
    <property type="match status" value="1"/>
</dbReference>
<evidence type="ECO:0000256" key="2">
    <source>
        <dbReference type="ARBA" id="ARBA00022679"/>
    </source>
</evidence>
<dbReference type="GO" id="GO:0019150">
    <property type="term" value="F:D-ribulokinase activity"/>
    <property type="evidence" value="ECO:0007669"/>
    <property type="project" value="TreeGrafter"/>
</dbReference>
<dbReference type="InterPro" id="IPR043129">
    <property type="entry name" value="ATPase_NBD"/>
</dbReference>
<dbReference type="Gene3D" id="3.30.420.40">
    <property type="match status" value="1"/>
</dbReference>
<dbReference type="PIRSF" id="PIRSF000538">
    <property type="entry name" value="GlpK"/>
    <property type="match status" value="1"/>
</dbReference>
<accession>A0A4Q2TYV2</accession>
<dbReference type="Proteomes" id="UP000291088">
    <property type="component" value="Unassembled WGS sequence"/>
</dbReference>
<keyword evidence="2" id="KW-0808">Transferase</keyword>
<evidence type="ECO:0000259" key="4">
    <source>
        <dbReference type="Pfam" id="PF00370"/>
    </source>
</evidence>
<keyword evidence="7" id="KW-1185">Reference proteome</keyword>
<keyword evidence="3 6" id="KW-0418">Kinase</keyword>
<dbReference type="InterPro" id="IPR018485">
    <property type="entry name" value="FGGY_C"/>
</dbReference>
<proteinExistence type="inferred from homology"/>
<dbReference type="NCBIfam" id="TIGR01315">
    <property type="entry name" value="5C_CHO_kinase"/>
    <property type="match status" value="1"/>
</dbReference>
<sequence length="526" mass="55804">MRDHVIAVDVGTASARAGVFDAAGNLLARREYPILLRRPGAERGEHDSEDIWQVSCKAVREALAASGIAAEQVAAVGFDATCSLVLRAENGSKIALAEEGGVTFDTMSWLDHRASAEAEECTRTGHPALAHCGEVMSPEMQLPKLMWLKRQKPDLWASAGLFFDLADFLTWRATGSPARSLCTLTAKWNYLAHEGKGWQPDFLSAIGLDDLVARGGLSEEGVPVGRPVGTLSPWAAAELGLDPGIAVAAGMVDAYAGALGVLGPVAAEPGELSRQAALIAGTSSCLVGFAPSPLFGRSIWGPYFEAIFPGQWLIEAGQSATGGLLGHLLLAHAEGGGATAAAHQRVIGRIIELRATEGPAFGERINILPDFHGNRSPFADDRLTGTIAGLTLDASFDGLCRIYWRACVAIALGLRQILETLQASGFRPERLHLTGGHVKNPLLVELYADVTRLEIAVTQSEDAVLLGTAMNAAAAGGLFTTLAEAGTAMGRPFTVLRPNTATRSLYERDFARFRAMQRHRAELDAL</sequence>
<dbReference type="AlphaFoldDB" id="A0A4Q2TYV2"/>
<dbReference type="EMBL" id="SDVB01000042">
    <property type="protein sequence ID" value="RYC27312.1"/>
    <property type="molecule type" value="Genomic_DNA"/>
</dbReference>
<name>A0A4Q2TYV2_9HYPH</name>
<dbReference type="CDD" id="cd07782">
    <property type="entry name" value="ASKHA_NBD_FGGY_D-RBK"/>
    <property type="match status" value="1"/>
</dbReference>
<dbReference type="InterPro" id="IPR000577">
    <property type="entry name" value="Carb_kinase_FGGY"/>
</dbReference>
<evidence type="ECO:0000256" key="1">
    <source>
        <dbReference type="ARBA" id="ARBA00009156"/>
    </source>
</evidence>
<evidence type="ECO:0000259" key="5">
    <source>
        <dbReference type="Pfam" id="PF02782"/>
    </source>
</evidence>
<feature type="domain" description="Carbohydrate kinase FGGY N-terminal" evidence="4">
    <location>
        <begin position="5"/>
        <end position="260"/>
    </location>
</feature>
<dbReference type="InterPro" id="IPR018484">
    <property type="entry name" value="FGGY_N"/>
</dbReference>
<comment type="similarity">
    <text evidence="1">Belongs to the FGGY kinase family.</text>
</comment>
<gene>
    <name evidence="6" type="ORF">EUU22_00905</name>
</gene>
<dbReference type="PANTHER" id="PTHR43435:SF4">
    <property type="entry name" value="FGGY CARBOHYDRATE KINASE DOMAIN-CONTAINING PROTEIN"/>
    <property type="match status" value="1"/>
</dbReference>
<protein>
    <submittedName>
        <fullName evidence="6">Ribulokinase</fullName>
    </submittedName>
</protein>
<comment type="caution">
    <text evidence="6">The sequence shown here is derived from an EMBL/GenBank/DDBJ whole genome shotgun (WGS) entry which is preliminary data.</text>
</comment>
<dbReference type="SUPFAM" id="SSF53067">
    <property type="entry name" value="Actin-like ATPase domain"/>
    <property type="match status" value="2"/>
</dbReference>
<feature type="domain" description="Carbohydrate kinase FGGY C-terminal" evidence="5">
    <location>
        <begin position="276"/>
        <end position="475"/>
    </location>
</feature>